<dbReference type="NCBIfam" id="NF011565">
    <property type="entry name" value="PRK14989.1"/>
    <property type="match status" value="1"/>
</dbReference>
<comment type="cofactor">
    <cofactor evidence="1">
        <name>siroheme</name>
        <dbReference type="ChEBI" id="CHEBI:60052"/>
    </cofactor>
</comment>
<feature type="domain" description="SWIM-type" evidence="19">
    <location>
        <begin position="409"/>
        <end position="442"/>
    </location>
</feature>
<dbReference type="InterPro" id="IPR041854">
    <property type="entry name" value="BFD-like_2Fe2S-bd_dom_sf"/>
</dbReference>
<sequence length="831" mass="90785">MKIIIIGNGMVGYKFCEKLIAKNPQDIELVVFGEEIRPAYDRVHLSEFFSGKTAKDLEMAPASWYEDHGVKLHIGDPVMHVDCQNRTVTSHAGITESYDYLVFATGSSAFVPPIPGVEKDGVFIYRTIEDLEMMRDWAPKAKKGAVIGGGLLGLEAAKAMIDLGVTDTHVIEFAPRLMPRQIDETGSAILQAKLESIGLHILTSTNTLEITGSDKISGMRFQNDQLLDVDMLVISAGIKPRDELAKSAGLAIGARGGILVDSQMLTSDPHILAIGECALYEGMIYGLVAPGYEMAEVAIATLLGSDKQFTGFDMSTKLKLIGIDVASFGDPFSSDAEVRSIVLEDRNKGIYKRVNISADGKMLLGGILIGDAEQYNMLLQTCKNQVVLPPNPEDIILGSRGGESEGGAGVLSLPDDAMICSCEAVSKGDICSHVINGAENVEAIKKCTKAGTGCGGCVPMVKDLVNHTLKSQGIYVRNVICEHFDYSRQELLDLVHLHNLRSYDEVLSAHGHGDGCEVCKPLVASLIASLWNEMILDKGNDTAQDSNDRFLANIQKGGTYSVVPRIPGGEITPDKLIVIGEVAKEYNLYTKITGGQRIDLFGAHLTDLPAIWEKLIEAGFESGHAYGKALRTVKSCVGSTWCRFGLHDSVSFAIQIEERYRGIRAPHKIKGGVSGCIRECAEAQSKDFGIIATEKGWNLHVCGNGGSKPQHALLLASDIDSETCIRYIDRFLMFYIKTADPLTRTATWLNKLEGGIDYLRNVVVNDSLGLAEELESEMQKLVDNYVCEWKAAVENPEFRKRFSHFVNAPEEKDPTIDFEVLRDQKKAKAWN</sequence>
<dbReference type="InterPro" id="IPR007419">
    <property type="entry name" value="BFD-like_2Fe2S-bd_dom"/>
</dbReference>
<dbReference type="CDD" id="cd19944">
    <property type="entry name" value="NirB_Fer2_BFD-like_2"/>
    <property type="match status" value="1"/>
</dbReference>
<evidence type="ECO:0000256" key="10">
    <source>
        <dbReference type="ARBA" id="ARBA00022723"/>
    </source>
</evidence>
<evidence type="ECO:0000256" key="11">
    <source>
        <dbReference type="ARBA" id="ARBA00022827"/>
    </source>
</evidence>
<dbReference type="Gene3D" id="3.50.50.60">
    <property type="entry name" value="FAD/NAD(P)-binding domain"/>
    <property type="match status" value="2"/>
</dbReference>
<evidence type="ECO:0000256" key="15">
    <source>
        <dbReference type="ARBA" id="ARBA00023063"/>
    </source>
</evidence>
<comment type="pathway">
    <text evidence="4">Nitrogen metabolism; nitrate reduction (assimilation).</text>
</comment>
<keyword evidence="21" id="KW-1185">Reference proteome</keyword>
<keyword evidence="9" id="KW-0001">2Fe-2S</keyword>
<dbReference type="PIRSF" id="PIRSF037149">
    <property type="entry name" value="NirB"/>
    <property type="match status" value="1"/>
</dbReference>
<dbReference type="PRINTS" id="PR00368">
    <property type="entry name" value="FADPNR"/>
</dbReference>
<dbReference type="Gene3D" id="3.30.413.10">
    <property type="entry name" value="Sulfite Reductase Hemoprotein, domain 1"/>
    <property type="match status" value="1"/>
</dbReference>
<dbReference type="InterPro" id="IPR017121">
    <property type="entry name" value="Nitrite_Rdtase_lsu"/>
</dbReference>
<dbReference type="SUPFAM" id="SSF56014">
    <property type="entry name" value="Nitrite and sulphite reductase 4Fe-4S domain-like"/>
    <property type="match status" value="1"/>
</dbReference>
<dbReference type="SUPFAM" id="SSF55124">
    <property type="entry name" value="Nitrite/Sulfite reductase N-terminal domain-like"/>
    <property type="match status" value="1"/>
</dbReference>
<evidence type="ECO:0000256" key="8">
    <source>
        <dbReference type="ARBA" id="ARBA00022630"/>
    </source>
</evidence>
<dbReference type="PANTHER" id="PTHR43809">
    <property type="entry name" value="NITRITE REDUCTASE (NADH) LARGE SUBUNIT"/>
    <property type="match status" value="1"/>
</dbReference>
<keyword evidence="18" id="KW-0862">Zinc</keyword>
<dbReference type="InterPro" id="IPR012744">
    <property type="entry name" value="Nitri_red_NirB"/>
</dbReference>
<keyword evidence="8 17" id="KW-0285">Flavoprotein</keyword>
<evidence type="ECO:0000256" key="17">
    <source>
        <dbReference type="PIRNR" id="PIRNR037149"/>
    </source>
</evidence>
<evidence type="ECO:0000256" key="14">
    <source>
        <dbReference type="ARBA" id="ARBA00023014"/>
    </source>
</evidence>
<evidence type="ECO:0000256" key="12">
    <source>
        <dbReference type="ARBA" id="ARBA00023002"/>
    </source>
</evidence>
<dbReference type="Pfam" id="PF18267">
    <property type="entry name" value="Rubredoxin_C"/>
    <property type="match status" value="1"/>
</dbReference>
<dbReference type="InterPro" id="IPR006066">
    <property type="entry name" value="NO2/SO3_Rdtase_FeS/sirohaem_BS"/>
</dbReference>
<comment type="similarity">
    <text evidence="5">Belongs to the nitrite and sulfite reductase 4Fe-4S domain family.</text>
</comment>
<evidence type="ECO:0000256" key="6">
    <source>
        <dbReference type="ARBA" id="ARBA00022485"/>
    </source>
</evidence>
<dbReference type="InterPro" id="IPR005117">
    <property type="entry name" value="NiRdtase/SiRdtase_haem-b_fer"/>
</dbReference>
<keyword evidence="12" id="KW-0560">Oxidoreductase</keyword>
<dbReference type="PROSITE" id="PS00365">
    <property type="entry name" value="NIR_SIR"/>
    <property type="match status" value="1"/>
</dbReference>
<dbReference type="PRINTS" id="PR00411">
    <property type="entry name" value="PNDRDTASEI"/>
</dbReference>
<dbReference type="InterPro" id="IPR036136">
    <property type="entry name" value="Nit/Sulf_reduc_fer-like_dom_sf"/>
</dbReference>
<dbReference type="Pfam" id="PF07992">
    <property type="entry name" value="Pyr_redox_2"/>
    <property type="match status" value="1"/>
</dbReference>
<evidence type="ECO:0000313" key="21">
    <source>
        <dbReference type="Proteomes" id="UP001318301"/>
    </source>
</evidence>
<evidence type="ECO:0000313" key="20">
    <source>
        <dbReference type="EMBL" id="NGZ44640.1"/>
    </source>
</evidence>
<evidence type="ECO:0000256" key="2">
    <source>
        <dbReference type="ARBA" id="ARBA00001966"/>
    </source>
</evidence>
<dbReference type="Pfam" id="PF01077">
    <property type="entry name" value="NIR_SIR"/>
    <property type="match status" value="1"/>
</dbReference>
<comment type="cofactor">
    <cofactor evidence="2">
        <name>[4Fe-4S] cluster</name>
        <dbReference type="ChEBI" id="CHEBI:49883"/>
    </cofactor>
</comment>
<keyword evidence="11 17" id="KW-0274">FAD</keyword>
<evidence type="ECO:0000256" key="1">
    <source>
        <dbReference type="ARBA" id="ARBA00001929"/>
    </source>
</evidence>
<evidence type="ECO:0000256" key="3">
    <source>
        <dbReference type="ARBA" id="ARBA00001974"/>
    </source>
</evidence>
<dbReference type="Pfam" id="PF03460">
    <property type="entry name" value="NIR_SIR_ferr"/>
    <property type="match status" value="1"/>
</dbReference>
<dbReference type="EMBL" id="SEWW01000005">
    <property type="protein sequence ID" value="NGZ44640.1"/>
    <property type="molecule type" value="Genomic_DNA"/>
</dbReference>
<dbReference type="InterPro" id="IPR023753">
    <property type="entry name" value="FAD/NAD-binding_dom"/>
</dbReference>
<evidence type="ECO:0000256" key="13">
    <source>
        <dbReference type="ARBA" id="ARBA00023004"/>
    </source>
</evidence>
<gene>
    <name evidence="20" type="ORF">EWU23_09135</name>
</gene>
<organism evidence="20 21">
    <name type="scientific">Aquirufa beregesia</name>
    <dbReference type="NCBI Taxonomy" id="2516556"/>
    <lineage>
        <taxon>Bacteria</taxon>
        <taxon>Pseudomonadati</taxon>
        <taxon>Bacteroidota</taxon>
        <taxon>Cytophagia</taxon>
        <taxon>Cytophagales</taxon>
        <taxon>Flectobacillaceae</taxon>
        <taxon>Aquirufa</taxon>
    </lineage>
</organism>
<evidence type="ECO:0000259" key="19">
    <source>
        <dbReference type="PROSITE" id="PS50966"/>
    </source>
</evidence>
<keyword evidence="6" id="KW-0004">4Fe-4S</keyword>
<keyword evidence="15 17" id="KW-0534">Nitrate assimilation</keyword>
<evidence type="ECO:0000256" key="9">
    <source>
        <dbReference type="ARBA" id="ARBA00022714"/>
    </source>
</evidence>
<dbReference type="InterPro" id="IPR036188">
    <property type="entry name" value="FAD/NAD-bd_sf"/>
</dbReference>
<dbReference type="PANTHER" id="PTHR43809:SF1">
    <property type="entry name" value="NITRITE REDUCTASE (NADH) LARGE SUBUNIT"/>
    <property type="match status" value="1"/>
</dbReference>
<comment type="caution">
    <text evidence="20">The sequence shown here is derived from an EMBL/GenBank/DDBJ whole genome shotgun (WGS) entry which is preliminary data.</text>
</comment>
<evidence type="ECO:0000256" key="7">
    <source>
        <dbReference type="ARBA" id="ARBA00022617"/>
    </source>
</evidence>
<dbReference type="Pfam" id="PF04324">
    <property type="entry name" value="Fer2_BFD"/>
    <property type="match status" value="1"/>
</dbReference>
<dbReference type="InterPro" id="IPR041575">
    <property type="entry name" value="Rubredoxin_C"/>
</dbReference>
<dbReference type="Gene3D" id="3.30.390.30">
    <property type="match status" value="1"/>
</dbReference>
<dbReference type="Proteomes" id="UP001318301">
    <property type="component" value="Unassembled WGS sequence"/>
</dbReference>
<dbReference type="InterPro" id="IPR007527">
    <property type="entry name" value="Znf_SWIM"/>
</dbReference>
<comment type="cofactor">
    <cofactor evidence="16">
        <name>[2Fe-2S] cluster</name>
        <dbReference type="ChEBI" id="CHEBI:190135"/>
    </cofactor>
</comment>
<evidence type="ECO:0000256" key="4">
    <source>
        <dbReference type="ARBA" id="ARBA00005096"/>
    </source>
</evidence>
<dbReference type="InterPro" id="IPR006067">
    <property type="entry name" value="NO2/SO3_Rdtase_4Fe4S_dom"/>
</dbReference>
<keyword evidence="14" id="KW-0411">Iron-sulfur</keyword>
<dbReference type="PROSITE" id="PS50966">
    <property type="entry name" value="ZF_SWIM"/>
    <property type="match status" value="1"/>
</dbReference>
<dbReference type="Gene3D" id="1.10.10.1100">
    <property type="entry name" value="BFD-like [2Fe-2S]-binding domain"/>
    <property type="match status" value="1"/>
</dbReference>
<evidence type="ECO:0000256" key="18">
    <source>
        <dbReference type="PROSITE-ProRule" id="PRU00325"/>
    </source>
</evidence>
<comment type="cofactor">
    <cofactor evidence="3 17">
        <name>FAD</name>
        <dbReference type="ChEBI" id="CHEBI:57692"/>
    </cofactor>
</comment>
<dbReference type="RefSeq" id="WP_166231277.1">
    <property type="nucleotide sequence ID" value="NZ_CBCSIJ010000007.1"/>
</dbReference>
<dbReference type="SUPFAM" id="SSF51905">
    <property type="entry name" value="FAD/NAD(P)-binding domain"/>
    <property type="match status" value="2"/>
</dbReference>
<accession>A0ABX0F455</accession>
<protein>
    <submittedName>
        <fullName evidence="20">Nitrite reductase large subunit</fullName>
    </submittedName>
</protein>
<dbReference type="InterPro" id="IPR045854">
    <property type="entry name" value="NO2/SO3_Rdtase_4Fe4S_sf"/>
</dbReference>
<dbReference type="PRINTS" id="PR00397">
    <property type="entry name" value="SIROHAEM"/>
</dbReference>
<dbReference type="InterPro" id="IPR052034">
    <property type="entry name" value="NasD-like"/>
</dbReference>
<keyword evidence="13" id="KW-0408">Iron</keyword>
<keyword evidence="7" id="KW-0349">Heme</keyword>
<reference evidence="20 21" key="1">
    <citation type="submission" date="2019-02" db="EMBL/GenBank/DDBJ databases">
        <title>Genome of a new Bacteroidetes strain.</title>
        <authorList>
            <person name="Pitt A."/>
        </authorList>
    </citation>
    <scope>NUCLEOTIDE SEQUENCE [LARGE SCALE GENOMIC DNA]</scope>
    <source>
        <strain evidence="20 21">50C-KIRBA</strain>
    </source>
</reference>
<dbReference type="InterPro" id="IPR016156">
    <property type="entry name" value="FAD/NAD-linked_Rdtase_dimer_sf"/>
</dbReference>
<keyword evidence="10" id="KW-0479">Metal-binding</keyword>
<keyword evidence="18" id="KW-0863">Zinc-finger</keyword>
<dbReference type="NCBIfam" id="TIGR02374">
    <property type="entry name" value="nitri_red_nirB"/>
    <property type="match status" value="1"/>
</dbReference>
<name>A0ABX0F455_9BACT</name>
<evidence type="ECO:0000256" key="5">
    <source>
        <dbReference type="ARBA" id="ARBA00010429"/>
    </source>
</evidence>
<evidence type="ECO:0000256" key="16">
    <source>
        <dbReference type="ARBA" id="ARBA00034078"/>
    </source>
</evidence>
<proteinExistence type="inferred from homology"/>